<sequence>MIIRWAEKSDLQSLVDIFNYEVLNGTASFSIRPRSLEERTVWFEQHDRGRFPLIVAEEDKRAVGYASLSVYRDNDAYAATVELSVYVDHEYRGRKIGDALMEELLRIAKENGEVHAIISVITADNAASIRLHEKFGFQFCGITREVGRKFGRWLDAAFYQLNI</sequence>
<reference evidence="4" key="1">
    <citation type="journal article" date="2022" name="Cell Host Microbe">
        <title>Colonization of the live biotherapeutic product VE303 and modulation of the microbiota and metabolites in healthy volunteers.</title>
        <authorList>
            <person name="Dsouza M."/>
            <person name="Menon R."/>
            <person name="Crossette E."/>
            <person name="Bhattarai S.K."/>
            <person name="Schneider J."/>
            <person name="Kim Y.G."/>
            <person name="Reddy S."/>
            <person name="Caballero S."/>
            <person name="Felix C."/>
            <person name="Cornacchione L."/>
            <person name="Hendrickson J."/>
            <person name="Watson A.R."/>
            <person name="Minot S.S."/>
            <person name="Greenfield N."/>
            <person name="Schopf L."/>
            <person name="Szabady R."/>
            <person name="Patarroyo J."/>
            <person name="Smith W."/>
            <person name="Harrison P."/>
            <person name="Kuijper E.J."/>
            <person name="Kelly C.P."/>
            <person name="Olle B."/>
            <person name="Bobilev D."/>
            <person name="Silber J.L."/>
            <person name="Bucci V."/>
            <person name="Roberts B."/>
            <person name="Faith J."/>
            <person name="Norman J.M."/>
        </authorList>
    </citation>
    <scope>NUCLEOTIDE SEQUENCE</scope>
    <source>
        <strain evidence="4">VE303-04</strain>
    </source>
</reference>
<dbReference type="PANTHER" id="PTHR43072">
    <property type="entry name" value="N-ACETYLTRANSFERASE"/>
    <property type="match status" value="1"/>
</dbReference>
<evidence type="ECO:0000313" key="6">
    <source>
        <dbReference type="Proteomes" id="UP001203136"/>
    </source>
</evidence>
<evidence type="ECO:0000313" key="5">
    <source>
        <dbReference type="EMBL" id="MDB1999600.1"/>
    </source>
</evidence>
<feature type="domain" description="N-acetyltransferase" evidence="3">
    <location>
        <begin position="1"/>
        <end position="163"/>
    </location>
</feature>
<evidence type="ECO:0000313" key="4">
    <source>
        <dbReference type="EMBL" id="MCK0087913.1"/>
    </source>
</evidence>
<comment type="caution">
    <text evidence="4">The sequence shown here is derived from an EMBL/GenBank/DDBJ whole genome shotgun (WGS) entry which is preliminary data.</text>
</comment>
<dbReference type="PROSITE" id="PS51186">
    <property type="entry name" value="GNAT"/>
    <property type="match status" value="1"/>
</dbReference>
<dbReference type="EMBL" id="JAINVB010000001">
    <property type="protein sequence ID" value="MCK0087913.1"/>
    <property type="molecule type" value="Genomic_DNA"/>
</dbReference>
<dbReference type="Proteomes" id="UP001300871">
    <property type="component" value="Unassembled WGS sequence"/>
</dbReference>
<dbReference type="PANTHER" id="PTHR43072:SF23">
    <property type="entry name" value="UPF0039 PROTEIN C11D3.02C"/>
    <property type="match status" value="1"/>
</dbReference>
<accession>A0AAW5F7T2</accession>
<dbReference type="Gene3D" id="3.40.630.30">
    <property type="match status" value="1"/>
</dbReference>
<dbReference type="GO" id="GO:0016747">
    <property type="term" value="F:acyltransferase activity, transferring groups other than amino-acyl groups"/>
    <property type="evidence" value="ECO:0007669"/>
    <property type="project" value="InterPro"/>
</dbReference>
<gene>
    <name evidence="4" type="ORF">K5I21_18985</name>
    <name evidence="5" type="ORF">PM006_05255</name>
</gene>
<dbReference type="InterPro" id="IPR016181">
    <property type="entry name" value="Acyl_CoA_acyltransferase"/>
</dbReference>
<keyword evidence="1" id="KW-0808">Transferase</keyword>
<organism evidence="4 6">
    <name type="scientific">Clostridium symbiosum</name>
    <name type="common">Bacteroides symbiosus</name>
    <dbReference type="NCBI Taxonomy" id="1512"/>
    <lineage>
        <taxon>Bacteria</taxon>
        <taxon>Bacillati</taxon>
        <taxon>Bacillota</taxon>
        <taxon>Clostridia</taxon>
        <taxon>Lachnospirales</taxon>
        <taxon>Lachnospiraceae</taxon>
        <taxon>Otoolea</taxon>
    </lineage>
</organism>
<dbReference type="RefSeq" id="WP_003502662.1">
    <property type="nucleotide sequence ID" value="NZ_BAABZD010000008.1"/>
</dbReference>
<dbReference type="GeneID" id="57969113"/>
<reference evidence="5" key="2">
    <citation type="submission" date="2023-01" db="EMBL/GenBank/DDBJ databases">
        <title>Human gut microbiome strain richness.</title>
        <authorList>
            <person name="Chen-Liaw A."/>
        </authorList>
    </citation>
    <scope>NUCLEOTIDE SEQUENCE</scope>
    <source>
        <strain evidence="5">B1_m1001713B170214d0_201011</strain>
    </source>
</reference>
<dbReference type="SUPFAM" id="SSF55729">
    <property type="entry name" value="Acyl-CoA N-acyltransferases (Nat)"/>
    <property type="match status" value="1"/>
</dbReference>
<evidence type="ECO:0000259" key="3">
    <source>
        <dbReference type="PROSITE" id="PS51186"/>
    </source>
</evidence>
<dbReference type="Proteomes" id="UP001203136">
    <property type="component" value="Unassembled WGS sequence"/>
</dbReference>
<dbReference type="Pfam" id="PF00583">
    <property type="entry name" value="Acetyltransf_1"/>
    <property type="match status" value="1"/>
</dbReference>
<protein>
    <submittedName>
        <fullName evidence="5">GNAT family N-acetyltransferase</fullName>
    </submittedName>
    <submittedName>
        <fullName evidence="4">N-acetyltransferase family protein</fullName>
    </submittedName>
</protein>
<evidence type="ECO:0000256" key="1">
    <source>
        <dbReference type="ARBA" id="ARBA00022679"/>
    </source>
</evidence>
<dbReference type="AlphaFoldDB" id="A0AAW5F7T2"/>
<dbReference type="EMBL" id="JAQLGM010000008">
    <property type="protein sequence ID" value="MDB1999600.1"/>
    <property type="molecule type" value="Genomic_DNA"/>
</dbReference>
<proteinExistence type="predicted"/>
<keyword evidence="2" id="KW-0012">Acyltransferase</keyword>
<name>A0AAW5F7T2_CLOSY</name>
<dbReference type="CDD" id="cd04301">
    <property type="entry name" value="NAT_SF"/>
    <property type="match status" value="1"/>
</dbReference>
<evidence type="ECO:0000256" key="2">
    <source>
        <dbReference type="ARBA" id="ARBA00023315"/>
    </source>
</evidence>
<dbReference type="InterPro" id="IPR000182">
    <property type="entry name" value="GNAT_dom"/>
</dbReference>